<dbReference type="OrthoDB" id="5394at10239"/>
<proteinExistence type="predicted"/>
<organism evidence="2 3">
    <name type="scientific">Vibrio phage ValKK3</name>
    <dbReference type="NCBI Taxonomy" id="1610855"/>
    <lineage>
        <taxon>Viruses</taxon>
        <taxon>Duplodnaviria</taxon>
        <taxon>Heunggongvirae</taxon>
        <taxon>Uroviricota</taxon>
        <taxon>Caudoviricetes</taxon>
        <taxon>Pantevenvirales</taxon>
        <taxon>Straboviridae</taxon>
        <taxon>Schizotequatrovirus</taxon>
        <taxon>Schizotequatrovirus valkk3</taxon>
    </lineage>
</organism>
<evidence type="ECO:0000313" key="3">
    <source>
        <dbReference type="Proteomes" id="UP000202888"/>
    </source>
</evidence>
<dbReference type="InterPro" id="IPR027417">
    <property type="entry name" value="P-loop_NTPase"/>
</dbReference>
<dbReference type="Pfam" id="PF13604">
    <property type="entry name" value="AAA_30"/>
    <property type="match status" value="1"/>
</dbReference>
<reference evidence="2 3" key="1">
    <citation type="journal article" date="2016" name="Genom Data">
        <title>Complete genome sequence of a giant Vibrio phage ValKK3 infecting Vibrio alginolyticus.</title>
        <authorList>
            <person name="Lal T.M."/>
            <person name="Sano M."/>
            <person name="Hatai K."/>
            <person name="Ransangan J."/>
        </authorList>
    </citation>
    <scope>NUCLEOTIDE SEQUENCE [LARGE SCALE GENOMIC DNA]</scope>
</reference>
<keyword evidence="2" id="KW-0067">ATP-binding</keyword>
<dbReference type="PANTHER" id="PTHR10492">
    <property type="match status" value="1"/>
</dbReference>
<evidence type="ECO:0000259" key="1">
    <source>
        <dbReference type="Pfam" id="PF18343"/>
    </source>
</evidence>
<dbReference type="GO" id="GO:0004386">
    <property type="term" value="F:helicase activity"/>
    <property type="evidence" value="ECO:0007669"/>
    <property type="project" value="UniProtKB-KW"/>
</dbReference>
<dbReference type="Proteomes" id="UP000202888">
    <property type="component" value="Segment"/>
</dbReference>
<dbReference type="Pfam" id="PF18343">
    <property type="entry name" value="SH3_14"/>
    <property type="match status" value="1"/>
</dbReference>
<dbReference type="GeneID" id="26628432"/>
<keyword evidence="2" id="KW-0378">Hydrolase</keyword>
<keyword evidence="3" id="KW-1185">Reference proteome</keyword>
<sequence length="421" mass="47643">MGLTNCQQGAMNAFLDSDGHMTISGPAGSGKTFLMKSILAALDAKGKNVAMVAPTHQAKNVLHKMTGRDVSTIHSLLKIHPDTYEDQKHFKQAGDVEGLDEIDVLVVEEASMIDNELYDIMGKTMPRKCRILGVGDKYQLQPVKHEPGIISPMFTKFNTYEMTEVVRQAKDNPLIQVATEVRQGEWLRTNWSKELRQGVLHVPNVNKMLDTYLSKINTPEDLLDYRILAYTNDCVDTFNGIIREHIYNTSEPFIPNEYLVTQMPVMQSNGKYPVCVIDNGEIVKILDVRQKTIDGMLPKVDNESFDVAVLTVEKDDGNVYEFTVLWDDLQKERFARYLMVAAGTYKSMRGNTKRYWRAFWGLKEQMIETKSLGASTTHKSQGTTVKGVCIYTQDMGYAEPEIVQQLAYVALTRPTDWALYN</sequence>
<dbReference type="SUPFAM" id="SSF52540">
    <property type="entry name" value="P-loop containing nucleoside triphosphate hydrolases"/>
    <property type="match status" value="1"/>
</dbReference>
<protein>
    <submittedName>
        <fullName evidence="2">ATP-dependent DNA helicase</fullName>
    </submittedName>
</protein>
<accession>A0A0D4DB92</accession>
<evidence type="ECO:0000313" key="2">
    <source>
        <dbReference type="EMBL" id="AJT60947.1"/>
    </source>
</evidence>
<dbReference type="Gene3D" id="3.40.50.300">
    <property type="entry name" value="P-loop containing nucleotide triphosphate hydrolases"/>
    <property type="match status" value="2"/>
</dbReference>
<dbReference type="PANTHER" id="PTHR10492:SF102">
    <property type="entry name" value="ATP-DEPENDENT DNA HELICASE"/>
    <property type="match status" value="1"/>
</dbReference>
<dbReference type="CDD" id="cd17933">
    <property type="entry name" value="DEXSc_RecD-like"/>
    <property type="match status" value="1"/>
</dbReference>
<dbReference type="KEGG" id="vg:26628432"/>
<feature type="domain" description="Dda helicase SH3" evidence="1">
    <location>
        <begin position="250"/>
        <end position="371"/>
    </location>
</feature>
<dbReference type="InterPro" id="IPR041214">
    <property type="entry name" value="SH3_14"/>
</dbReference>
<keyword evidence="2" id="KW-0347">Helicase</keyword>
<keyword evidence="2" id="KW-0547">Nucleotide-binding</keyword>
<dbReference type="EMBL" id="KP671755">
    <property type="protein sequence ID" value="AJT60947.1"/>
    <property type="molecule type" value="Genomic_DNA"/>
</dbReference>
<name>A0A0D4DB92_9CAUD</name>
<dbReference type="Gene3D" id="2.30.30.780">
    <property type="match status" value="1"/>
</dbReference>
<dbReference type="RefSeq" id="YP_009201209.1">
    <property type="nucleotide sequence ID" value="NC_028829.1"/>
</dbReference>